<dbReference type="EMBL" id="CP010086">
    <property type="protein sequence ID" value="AJG97453.1"/>
    <property type="molecule type" value="Genomic_DNA"/>
</dbReference>
<keyword evidence="1" id="KW-0472">Membrane</keyword>
<keyword evidence="1" id="KW-0812">Transmembrane</keyword>
<keyword evidence="1" id="KW-1133">Transmembrane helix</keyword>
<protein>
    <submittedName>
        <fullName evidence="2">5-bromo-4-chloroindolyl phosphate hydrolysis protein</fullName>
    </submittedName>
</protein>
<dbReference type="STRING" id="1520.LF65_00826"/>
<feature type="transmembrane region" description="Helical" evidence="1">
    <location>
        <begin position="97"/>
        <end position="119"/>
    </location>
</feature>
<dbReference type="InterPro" id="IPR018770">
    <property type="entry name" value="ChloroindolylP_hydrolase"/>
</dbReference>
<dbReference type="Proteomes" id="UP000031866">
    <property type="component" value="Chromosome"/>
</dbReference>
<organism evidence="2 3">
    <name type="scientific">Clostridium beijerinckii</name>
    <name type="common">Clostridium MP</name>
    <dbReference type="NCBI Taxonomy" id="1520"/>
    <lineage>
        <taxon>Bacteria</taxon>
        <taxon>Bacillati</taxon>
        <taxon>Bacillota</taxon>
        <taxon>Clostridia</taxon>
        <taxon>Eubacteriales</taxon>
        <taxon>Clostridiaceae</taxon>
        <taxon>Clostridium</taxon>
    </lineage>
</organism>
<sequence length="399" mass="46486">MDKKDFSNLENQIRDTIKNAFDVIDFAKIKKDIDDKAQETVRETRNKFVDKSQHFDKKIKDELKNRYKNIANVVPKSENKIQRYIAKRPVGSISGTLYTIFGSILSGILGILIISYSILISFKSEFLMSNLISLGILFSFLAASGAFTLRGINLRKRAKRFKEYVKLLRGNSYCSISELAEAVRKKNKFVVKDLRKMIELNMFPQGHIDDKQTYFMLNNEVYENYLTSQESLKKRNEDELKKREELKKDFNDPMKMELRNTIEMGRDYIKQIGDISSSIDKVEISGKLNRLQNIINQILKYVEQNPKKLQEVDRFAKHYLPMTLKLLNAYKELNEQPVHGDNIRNAKNEIEKTLDTINNAFEKLLDDLFEEIALDISTDISVLETLFTQEGLKKDDFKK</sequence>
<name>A0A0B5QL42_CLOBE</name>
<feature type="transmembrane region" description="Helical" evidence="1">
    <location>
        <begin position="131"/>
        <end position="152"/>
    </location>
</feature>
<dbReference type="Pfam" id="PF10112">
    <property type="entry name" value="Halogen_Hydrol"/>
    <property type="match status" value="1"/>
</dbReference>
<evidence type="ECO:0000256" key="1">
    <source>
        <dbReference type="SAM" id="Phobius"/>
    </source>
</evidence>
<accession>A0A0B5QL42</accession>
<evidence type="ECO:0000313" key="3">
    <source>
        <dbReference type="Proteomes" id="UP000031866"/>
    </source>
</evidence>
<dbReference type="KEGG" id="cbei:LF65_00826"/>
<dbReference type="OrthoDB" id="9782052at2"/>
<evidence type="ECO:0000313" key="2">
    <source>
        <dbReference type="EMBL" id="AJG97453.1"/>
    </source>
</evidence>
<proteinExistence type="predicted"/>
<reference evidence="3" key="1">
    <citation type="submission" date="2014-12" db="EMBL/GenBank/DDBJ databases">
        <title>Genome sequence of Clostridium beijerinckii strain 59B.</title>
        <authorList>
            <person name="Little G.T."/>
            <person name="Minton N.P."/>
        </authorList>
    </citation>
    <scope>NUCLEOTIDE SEQUENCE [LARGE SCALE GENOMIC DNA]</scope>
    <source>
        <strain evidence="3">59B</strain>
    </source>
</reference>
<dbReference type="RefSeq" id="WP_041894287.1">
    <property type="nucleotide sequence ID" value="NZ_CP010086.2"/>
</dbReference>
<gene>
    <name evidence="2" type="ORF">LF65_00826</name>
</gene>
<dbReference type="AlphaFoldDB" id="A0A0B5QL42"/>